<dbReference type="EMBL" id="CM001224">
    <property type="protein sequence ID" value="AET03233.1"/>
    <property type="molecule type" value="Genomic_DNA"/>
</dbReference>
<protein>
    <submittedName>
        <fullName evidence="3">Transmembrane protein, putative</fullName>
    </submittedName>
</protein>
<keyword evidence="2 3" id="KW-0812">Transmembrane</keyword>
<reference evidence="4" key="4">
    <citation type="journal article" date="2018" name="Nat. Plants">
        <title>Whole-genome landscape of Medicago truncatula symbiotic genes.</title>
        <authorList>
            <person name="Pecrix Y."/>
            <person name="Gamas P."/>
            <person name="Carrere S."/>
        </authorList>
    </citation>
    <scope>NUCLEOTIDE SEQUENCE</scope>
    <source>
        <tissue evidence="4">Leaves</tissue>
    </source>
</reference>
<dbReference type="Proteomes" id="UP000002051">
    <property type="component" value="Chromosome 8"/>
</dbReference>
<evidence type="ECO:0000256" key="2">
    <source>
        <dbReference type="SAM" id="Phobius"/>
    </source>
</evidence>
<gene>
    <name evidence="3" type="ordered locus">MTR_8g066390</name>
    <name evidence="4" type="ORF">MtrunA17_Chr8g0366321</name>
</gene>
<organism evidence="3 6">
    <name type="scientific">Medicago truncatula</name>
    <name type="common">Barrel medic</name>
    <name type="synonym">Medicago tribuloides</name>
    <dbReference type="NCBI Taxonomy" id="3880"/>
    <lineage>
        <taxon>Eukaryota</taxon>
        <taxon>Viridiplantae</taxon>
        <taxon>Streptophyta</taxon>
        <taxon>Embryophyta</taxon>
        <taxon>Tracheophyta</taxon>
        <taxon>Spermatophyta</taxon>
        <taxon>Magnoliopsida</taxon>
        <taxon>eudicotyledons</taxon>
        <taxon>Gunneridae</taxon>
        <taxon>Pentapetalae</taxon>
        <taxon>rosids</taxon>
        <taxon>fabids</taxon>
        <taxon>Fabales</taxon>
        <taxon>Fabaceae</taxon>
        <taxon>Papilionoideae</taxon>
        <taxon>50 kb inversion clade</taxon>
        <taxon>NPAAA clade</taxon>
        <taxon>Hologalegina</taxon>
        <taxon>IRL clade</taxon>
        <taxon>Trifolieae</taxon>
        <taxon>Medicago</taxon>
    </lineage>
</organism>
<dbReference type="Proteomes" id="UP000265566">
    <property type="component" value="Chromosome 8"/>
</dbReference>
<dbReference type="HOGENOM" id="CLU_1952029_0_0_1"/>
<accession>G7LGY4</accession>
<keyword evidence="6" id="KW-1185">Reference proteome</keyword>
<name>G7LGY4_MEDTR</name>
<dbReference type="AlphaFoldDB" id="G7LGY4"/>
<dbReference type="EnsemblPlants" id="AET03233">
    <property type="protein sequence ID" value="AET03233"/>
    <property type="gene ID" value="MTR_8g066390"/>
</dbReference>
<proteinExistence type="predicted"/>
<dbReference type="EMBL" id="PSQE01000008">
    <property type="protein sequence ID" value="RHN41460.1"/>
    <property type="molecule type" value="Genomic_DNA"/>
</dbReference>
<dbReference type="PaxDb" id="3880-AET03233"/>
<dbReference type="Gramene" id="rna47787">
    <property type="protein sequence ID" value="RHN41460.1"/>
    <property type="gene ID" value="gene47787"/>
</dbReference>
<feature type="coiled-coil region" evidence="1">
    <location>
        <begin position="63"/>
        <end position="94"/>
    </location>
</feature>
<evidence type="ECO:0000256" key="1">
    <source>
        <dbReference type="SAM" id="Coils"/>
    </source>
</evidence>
<evidence type="ECO:0000313" key="4">
    <source>
        <dbReference type="EMBL" id="RHN41460.1"/>
    </source>
</evidence>
<keyword evidence="2" id="KW-1133">Transmembrane helix</keyword>
<reference evidence="3 6" key="1">
    <citation type="journal article" date="2011" name="Nature">
        <title>The Medicago genome provides insight into the evolution of rhizobial symbioses.</title>
        <authorList>
            <person name="Young N.D."/>
            <person name="Debelle F."/>
            <person name="Oldroyd G.E."/>
            <person name="Geurts R."/>
            <person name="Cannon S.B."/>
            <person name="Udvardi M.K."/>
            <person name="Benedito V.A."/>
            <person name="Mayer K.F."/>
            <person name="Gouzy J."/>
            <person name="Schoof H."/>
            <person name="Van de Peer Y."/>
            <person name="Proost S."/>
            <person name="Cook D.R."/>
            <person name="Meyers B.C."/>
            <person name="Spannagl M."/>
            <person name="Cheung F."/>
            <person name="De Mita S."/>
            <person name="Krishnakumar V."/>
            <person name="Gundlach H."/>
            <person name="Zhou S."/>
            <person name="Mudge J."/>
            <person name="Bharti A.K."/>
            <person name="Murray J.D."/>
            <person name="Naoumkina M.A."/>
            <person name="Rosen B."/>
            <person name="Silverstein K.A."/>
            <person name="Tang H."/>
            <person name="Rombauts S."/>
            <person name="Zhao P.X."/>
            <person name="Zhou P."/>
            <person name="Barbe V."/>
            <person name="Bardou P."/>
            <person name="Bechner M."/>
            <person name="Bellec A."/>
            <person name="Berger A."/>
            <person name="Berges H."/>
            <person name="Bidwell S."/>
            <person name="Bisseling T."/>
            <person name="Choisne N."/>
            <person name="Couloux A."/>
            <person name="Denny R."/>
            <person name="Deshpande S."/>
            <person name="Dai X."/>
            <person name="Doyle J.J."/>
            <person name="Dudez A.M."/>
            <person name="Farmer A.D."/>
            <person name="Fouteau S."/>
            <person name="Franken C."/>
            <person name="Gibelin C."/>
            <person name="Gish J."/>
            <person name="Goldstein S."/>
            <person name="Gonzalez A.J."/>
            <person name="Green P.J."/>
            <person name="Hallab A."/>
            <person name="Hartog M."/>
            <person name="Hua A."/>
            <person name="Humphray S.J."/>
            <person name="Jeong D.H."/>
            <person name="Jing Y."/>
            <person name="Jocker A."/>
            <person name="Kenton S.M."/>
            <person name="Kim D.J."/>
            <person name="Klee K."/>
            <person name="Lai H."/>
            <person name="Lang C."/>
            <person name="Lin S."/>
            <person name="Macmil S.L."/>
            <person name="Magdelenat G."/>
            <person name="Matthews L."/>
            <person name="McCorrison J."/>
            <person name="Monaghan E.L."/>
            <person name="Mun J.H."/>
            <person name="Najar F.Z."/>
            <person name="Nicholson C."/>
            <person name="Noirot C."/>
            <person name="O'Bleness M."/>
            <person name="Paule C.R."/>
            <person name="Poulain J."/>
            <person name="Prion F."/>
            <person name="Qin B."/>
            <person name="Qu C."/>
            <person name="Retzel E.F."/>
            <person name="Riddle C."/>
            <person name="Sallet E."/>
            <person name="Samain S."/>
            <person name="Samson N."/>
            <person name="Sanders I."/>
            <person name="Saurat O."/>
            <person name="Scarpelli C."/>
            <person name="Schiex T."/>
            <person name="Segurens B."/>
            <person name="Severin A.J."/>
            <person name="Sherrier D.J."/>
            <person name="Shi R."/>
            <person name="Sims S."/>
            <person name="Singer S.R."/>
            <person name="Sinharoy S."/>
            <person name="Sterck L."/>
            <person name="Viollet A."/>
            <person name="Wang B.B."/>
            <person name="Wang K."/>
            <person name="Wang M."/>
            <person name="Wang X."/>
            <person name="Warfsmann J."/>
            <person name="Weissenbach J."/>
            <person name="White D.D."/>
            <person name="White J.D."/>
            <person name="Wiley G.B."/>
            <person name="Wincker P."/>
            <person name="Xing Y."/>
            <person name="Yang L."/>
            <person name="Yao Z."/>
            <person name="Ying F."/>
            <person name="Zhai J."/>
            <person name="Zhou L."/>
            <person name="Zuber A."/>
            <person name="Denarie J."/>
            <person name="Dixon R.A."/>
            <person name="May G.D."/>
            <person name="Schwartz D.C."/>
            <person name="Rogers J."/>
            <person name="Quetier F."/>
            <person name="Town C.D."/>
            <person name="Roe B.A."/>
        </authorList>
    </citation>
    <scope>NUCLEOTIDE SEQUENCE [LARGE SCALE GENOMIC DNA]</scope>
    <source>
        <strain evidence="3">A17</strain>
        <strain evidence="5 6">cv. Jemalong A17</strain>
    </source>
</reference>
<evidence type="ECO:0000313" key="5">
    <source>
        <dbReference type="EnsemblPlants" id="AET03233"/>
    </source>
</evidence>
<keyword evidence="2" id="KW-0472">Membrane</keyword>
<reference evidence="5" key="3">
    <citation type="submission" date="2015-04" db="UniProtKB">
        <authorList>
            <consortium name="EnsemblPlants"/>
        </authorList>
    </citation>
    <scope>IDENTIFICATION</scope>
    <source>
        <strain evidence="5">cv. Jemalong A17</strain>
    </source>
</reference>
<evidence type="ECO:0000313" key="3">
    <source>
        <dbReference type="EMBL" id="AET03233.1"/>
    </source>
</evidence>
<sequence length="129" mass="15076">MKKDSSIEIPLEADFDKRFGKIKEDVNDMIMIHAAEMEDMRVVIHEPYVSIKNEFDETTDEVKKLFENEVSEMKKELETETTSLRKDLKLVEDNLKMEMEKNGQTVWMLNLLTIAMILVLGCMLFNKLA</sequence>
<evidence type="ECO:0000313" key="6">
    <source>
        <dbReference type="Proteomes" id="UP000002051"/>
    </source>
</evidence>
<reference evidence="3 6" key="2">
    <citation type="journal article" date="2014" name="BMC Genomics">
        <title>An improved genome release (version Mt4.0) for the model legume Medicago truncatula.</title>
        <authorList>
            <person name="Tang H."/>
            <person name="Krishnakumar V."/>
            <person name="Bidwell S."/>
            <person name="Rosen B."/>
            <person name="Chan A."/>
            <person name="Zhou S."/>
            <person name="Gentzbittel L."/>
            <person name="Childs K.L."/>
            <person name="Yandell M."/>
            <person name="Gundlach H."/>
            <person name="Mayer K.F."/>
            <person name="Schwartz D.C."/>
            <person name="Town C.D."/>
        </authorList>
    </citation>
    <scope>GENOME REANNOTATION</scope>
    <source>
        <strain evidence="5 6">cv. Jemalong A17</strain>
    </source>
</reference>
<keyword evidence="1" id="KW-0175">Coiled coil</keyword>
<feature type="transmembrane region" description="Helical" evidence="2">
    <location>
        <begin position="106"/>
        <end position="126"/>
    </location>
</feature>